<evidence type="ECO:0000256" key="11">
    <source>
        <dbReference type="ARBA" id="ARBA00033245"/>
    </source>
</evidence>
<dbReference type="InterPro" id="IPR047196">
    <property type="entry name" value="YidC_ALB_C"/>
</dbReference>
<dbReference type="CDD" id="cd20070">
    <property type="entry name" value="5TM_YidC_Alb3"/>
    <property type="match status" value="1"/>
</dbReference>
<dbReference type="PANTHER" id="PTHR12428">
    <property type="entry name" value="OXA1"/>
    <property type="match status" value="1"/>
</dbReference>
<dbReference type="Proteomes" id="UP001178354">
    <property type="component" value="Unassembled WGS sequence"/>
</dbReference>
<dbReference type="Gene3D" id="2.70.98.90">
    <property type="match status" value="1"/>
</dbReference>
<feature type="transmembrane region" description="Helical" evidence="13">
    <location>
        <begin position="439"/>
        <end position="458"/>
    </location>
</feature>
<dbReference type="CDD" id="cd19961">
    <property type="entry name" value="EcYidC-like_peri"/>
    <property type="match status" value="1"/>
</dbReference>
<accession>A0AAW8B3F2</accession>
<feature type="region of interest" description="Disordered" evidence="14">
    <location>
        <begin position="49"/>
        <end position="76"/>
    </location>
</feature>
<evidence type="ECO:0000259" key="16">
    <source>
        <dbReference type="Pfam" id="PF14849"/>
    </source>
</evidence>
<dbReference type="NCBIfam" id="NF002353">
    <property type="entry name" value="PRK01318.1-4"/>
    <property type="match status" value="1"/>
</dbReference>
<dbReference type="GO" id="GO:0032977">
    <property type="term" value="F:membrane insertase activity"/>
    <property type="evidence" value="ECO:0007669"/>
    <property type="project" value="InterPro"/>
</dbReference>
<dbReference type="NCBIfam" id="TIGR03593">
    <property type="entry name" value="yidC_nterm"/>
    <property type="match status" value="1"/>
</dbReference>
<evidence type="ECO:0000259" key="15">
    <source>
        <dbReference type="Pfam" id="PF02096"/>
    </source>
</evidence>
<name>A0AAW8B3F2_9GAMM</name>
<evidence type="ECO:0000256" key="4">
    <source>
        <dbReference type="ARBA" id="ARBA00022448"/>
    </source>
</evidence>
<keyword evidence="7 13" id="KW-0653">Protein transport</keyword>
<reference evidence="17" key="1">
    <citation type="journal article" date="2010" name="Int. J. Syst. Evol. Microbiol.">
        <title>Porticoccus litoralis gen. nov., sp. nov., a gammaproteobacterium isolated from the Yellow Sea.</title>
        <authorList>
            <person name="Oh H.M."/>
            <person name="Kim H."/>
            <person name="Kim K.M."/>
            <person name="Min G.S."/>
            <person name="Cho J.C."/>
        </authorList>
    </citation>
    <scope>NUCLEOTIDE SEQUENCE</scope>
    <source>
        <strain evidence="17">DSM 25064</strain>
    </source>
</reference>
<evidence type="ECO:0000256" key="1">
    <source>
        <dbReference type="ARBA" id="ARBA00004429"/>
    </source>
</evidence>
<dbReference type="Pfam" id="PF02096">
    <property type="entry name" value="60KD_IMP"/>
    <property type="match status" value="1"/>
</dbReference>
<dbReference type="NCBIfam" id="TIGR03592">
    <property type="entry name" value="yidC_oxa1_cterm"/>
    <property type="match status" value="1"/>
</dbReference>
<dbReference type="InterPro" id="IPR028055">
    <property type="entry name" value="YidC/Oxa/ALB_C"/>
</dbReference>
<evidence type="ECO:0000313" key="18">
    <source>
        <dbReference type="Proteomes" id="UP001178354"/>
    </source>
</evidence>
<reference evidence="17" key="2">
    <citation type="submission" date="2023-08" db="EMBL/GenBank/DDBJ databases">
        <authorList>
            <person name="Luo J."/>
        </authorList>
    </citation>
    <scope>NUCLEOTIDE SEQUENCE</scope>
    <source>
        <strain evidence="17">DSM 25064</strain>
    </source>
</reference>
<feature type="transmembrane region" description="Helical" evidence="13">
    <location>
        <begin position="510"/>
        <end position="535"/>
    </location>
</feature>
<dbReference type="EMBL" id="JAUUUU010000003">
    <property type="protein sequence ID" value="MDP1520754.1"/>
    <property type="molecule type" value="Genomic_DNA"/>
</dbReference>
<dbReference type="HAMAP" id="MF_01810">
    <property type="entry name" value="YidC_type1"/>
    <property type="match status" value="1"/>
</dbReference>
<dbReference type="InterPro" id="IPR019998">
    <property type="entry name" value="Membr_insert_YidC"/>
</dbReference>
<evidence type="ECO:0000256" key="8">
    <source>
        <dbReference type="ARBA" id="ARBA00022989"/>
    </source>
</evidence>
<evidence type="ECO:0000256" key="2">
    <source>
        <dbReference type="ARBA" id="ARBA00010527"/>
    </source>
</evidence>
<protein>
    <recommendedName>
        <fullName evidence="3 13">Membrane protein insertase YidC</fullName>
    </recommendedName>
    <alternativeName>
        <fullName evidence="12 13">Foldase YidC</fullName>
    </alternativeName>
    <alternativeName>
        <fullName evidence="11 13">Membrane integrase YidC</fullName>
    </alternativeName>
    <alternativeName>
        <fullName evidence="13">Membrane protein YidC</fullName>
    </alternativeName>
</protein>
<feature type="domain" description="Membrane insertase YidC N-terminal" evidence="16">
    <location>
        <begin position="84"/>
        <end position="360"/>
    </location>
</feature>
<dbReference type="GO" id="GO:0015031">
    <property type="term" value="P:protein transport"/>
    <property type="evidence" value="ECO:0007669"/>
    <property type="project" value="UniProtKB-KW"/>
</dbReference>
<dbReference type="PRINTS" id="PR00701">
    <property type="entry name" value="60KDINNERMP"/>
</dbReference>
<feature type="compositionally biased region" description="Polar residues" evidence="14">
    <location>
        <begin position="65"/>
        <end position="76"/>
    </location>
</feature>
<dbReference type="PRINTS" id="PR01900">
    <property type="entry name" value="YIDCPROTEIN"/>
</dbReference>
<dbReference type="GO" id="GO:0051205">
    <property type="term" value="P:protein insertion into membrane"/>
    <property type="evidence" value="ECO:0007669"/>
    <property type="project" value="TreeGrafter"/>
</dbReference>
<evidence type="ECO:0000256" key="10">
    <source>
        <dbReference type="ARBA" id="ARBA00023186"/>
    </source>
</evidence>
<dbReference type="InterPro" id="IPR028053">
    <property type="entry name" value="Membr_insert_YidC_N"/>
</dbReference>
<keyword evidence="18" id="KW-1185">Reference proteome</keyword>
<keyword evidence="5 13" id="KW-1003">Cell membrane</keyword>
<keyword evidence="10 13" id="KW-0143">Chaperone</keyword>
<evidence type="ECO:0000256" key="12">
    <source>
        <dbReference type="ARBA" id="ARBA00033342"/>
    </source>
</evidence>
<keyword evidence="8 13" id="KW-1133">Transmembrane helix</keyword>
<feature type="transmembrane region" description="Helical" evidence="13">
    <location>
        <begin position="371"/>
        <end position="391"/>
    </location>
</feature>
<dbReference type="NCBIfam" id="NF002352">
    <property type="entry name" value="PRK01318.1-3"/>
    <property type="match status" value="1"/>
</dbReference>
<comment type="subunit">
    <text evidence="13">Interacts with the Sec translocase complex via SecD. Specifically interacts with transmembrane segments of nascent integral membrane proteins during membrane integration.</text>
</comment>
<comment type="subcellular location">
    <subcellularLocation>
        <location evidence="1">Cell inner membrane</location>
        <topology evidence="1">Multi-pass membrane protein</topology>
    </subcellularLocation>
    <subcellularLocation>
        <location evidence="13">Cell membrane</location>
        <topology evidence="13">Multi-pass membrane protein</topology>
    </subcellularLocation>
</comment>
<evidence type="ECO:0000256" key="7">
    <source>
        <dbReference type="ARBA" id="ARBA00022927"/>
    </source>
</evidence>
<dbReference type="InterPro" id="IPR001708">
    <property type="entry name" value="YidC/ALB3/OXA1/COX18"/>
</dbReference>
<dbReference type="GO" id="GO:0005886">
    <property type="term" value="C:plasma membrane"/>
    <property type="evidence" value="ECO:0007669"/>
    <property type="project" value="UniProtKB-SubCell"/>
</dbReference>
<evidence type="ECO:0000256" key="3">
    <source>
        <dbReference type="ARBA" id="ARBA00015325"/>
    </source>
</evidence>
<evidence type="ECO:0000256" key="9">
    <source>
        <dbReference type="ARBA" id="ARBA00023136"/>
    </source>
</evidence>
<feature type="transmembrane region" description="Helical" evidence="13">
    <location>
        <begin position="7"/>
        <end position="26"/>
    </location>
</feature>
<keyword evidence="9 13" id="KW-0472">Membrane</keyword>
<comment type="similarity">
    <text evidence="2 13">Belongs to the OXA1/ALB3/YidC family. Type 1 subfamily.</text>
</comment>
<keyword evidence="6 13" id="KW-0812">Transmembrane</keyword>
<evidence type="ECO:0000256" key="14">
    <source>
        <dbReference type="SAM" id="MobiDB-lite"/>
    </source>
</evidence>
<keyword evidence="4 13" id="KW-0813">Transport</keyword>
<comment type="function">
    <text evidence="13">Required for the insertion and/or proper folding and/or complex formation of integral membrane proteins into the membrane. Involved in integration of membrane proteins that insert both dependently and independently of the Sec translocase complex, as well as at least some lipoproteins. Aids folding of multispanning membrane proteins.</text>
</comment>
<dbReference type="AlphaFoldDB" id="A0AAW8B3F2"/>
<evidence type="ECO:0000256" key="6">
    <source>
        <dbReference type="ARBA" id="ARBA00022692"/>
    </source>
</evidence>
<dbReference type="PANTHER" id="PTHR12428:SF65">
    <property type="entry name" value="CYTOCHROME C OXIDASE ASSEMBLY PROTEIN COX18, MITOCHONDRIAL"/>
    <property type="match status" value="1"/>
</dbReference>
<dbReference type="InterPro" id="IPR038221">
    <property type="entry name" value="YidC_periplasmic_sf"/>
</dbReference>
<evidence type="ECO:0000313" key="17">
    <source>
        <dbReference type="EMBL" id="MDP1520754.1"/>
    </source>
</evidence>
<comment type="caution">
    <text evidence="17">The sequence shown here is derived from an EMBL/GenBank/DDBJ whole genome shotgun (WGS) entry which is preliminary data.</text>
</comment>
<dbReference type="RefSeq" id="WP_305170328.1">
    <property type="nucleotide sequence ID" value="NZ_JAUUUU010000003.1"/>
</dbReference>
<evidence type="ECO:0000256" key="5">
    <source>
        <dbReference type="ARBA" id="ARBA00022475"/>
    </source>
</evidence>
<dbReference type="Pfam" id="PF14849">
    <property type="entry name" value="YidC_periplas"/>
    <property type="match status" value="1"/>
</dbReference>
<gene>
    <name evidence="13 17" type="primary">yidC</name>
    <name evidence="17" type="ORF">Q8A57_07235</name>
</gene>
<feature type="domain" description="Membrane insertase YidC/Oxa/ALB C-terminal" evidence="15">
    <location>
        <begin position="371"/>
        <end position="549"/>
    </location>
</feature>
<evidence type="ECO:0000256" key="13">
    <source>
        <dbReference type="HAMAP-Rule" id="MF_01810"/>
    </source>
</evidence>
<organism evidence="17 18">
    <name type="scientific">Porticoccus litoralis</name>
    <dbReference type="NCBI Taxonomy" id="434086"/>
    <lineage>
        <taxon>Bacteria</taxon>
        <taxon>Pseudomonadati</taxon>
        <taxon>Pseudomonadota</taxon>
        <taxon>Gammaproteobacteria</taxon>
        <taxon>Cellvibrionales</taxon>
        <taxon>Porticoccaceae</taxon>
        <taxon>Porticoccus</taxon>
    </lineage>
</organism>
<sequence>MDWQRSLLIGAMLVVLYMLFLEWNTFQEAHKPQPDNSMVEALVPETPDLTPAAESASDLPEVVVDSNTPQTPTLSVEPTKSRLVTITTDVLKVIVDTHGGDIVRIELLKHLTELENSTDPFILLNRTATTTYIAQSGLIGPNGTDTSKNRPIFAATSDSFSIAADQQSLQVDMTYQQGAVSIIKRYTLNRGDYLLDVSYLVDNKSDQPWKAALFGQIKRDSHQPQATNGMGMSPYLGAALRTTEENYKKLDFEDLQKEAFKENLTGGWVAMIQHYFISAWVPDQTAVNHFNLRKLGNQDLYALGFTSPQIDVAPGTTGELKASFYAGPKDQYRLEEISPYLDLTVDYGWLWWVAKPIFWVLYHIQGLIGNWGWSIILLTVLIKLAFFKLSATSYRSMANMRKLQPEMARLKDLYGDDRQKLSQETMNLYKREKVNPMGGCLPILVQMPVFISLYWVLFESVELRHAPWILWISDLSVKDPYFILPLLMGASMFVQMRLNPTPPDPTQAKIMQMMPIAFTFFFMFFPAGLVLYWTVNNLLSIAQQWVITRQIEGAPAKK</sequence>
<proteinExistence type="inferred from homology"/>